<dbReference type="SMART" id="SM00014">
    <property type="entry name" value="acidPPc"/>
    <property type="match status" value="1"/>
</dbReference>
<dbReference type="PANTHER" id="PTHR14969:SF62">
    <property type="entry name" value="DECAPRENYLPHOSPHORYL-5-PHOSPHORIBOSE PHOSPHATASE RV3807C-RELATED"/>
    <property type="match status" value="1"/>
</dbReference>
<feature type="transmembrane region" description="Helical" evidence="7">
    <location>
        <begin position="163"/>
        <end position="181"/>
    </location>
</feature>
<dbReference type="PANTHER" id="PTHR14969">
    <property type="entry name" value="SPHINGOSINE-1-PHOSPHATE PHOSPHOHYDROLASE"/>
    <property type="match status" value="1"/>
</dbReference>
<organism evidence="9 10">
    <name type="scientific">Marinimicrococcus flavescens</name>
    <dbReference type="NCBI Taxonomy" id="3031815"/>
    <lineage>
        <taxon>Bacteria</taxon>
        <taxon>Pseudomonadati</taxon>
        <taxon>Pseudomonadota</taxon>
        <taxon>Alphaproteobacteria</taxon>
        <taxon>Geminicoccales</taxon>
        <taxon>Geminicoccaceae</taxon>
        <taxon>Marinimicrococcus</taxon>
    </lineage>
</organism>
<keyword evidence="2" id="KW-1003">Cell membrane</keyword>
<keyword evidence="10" id="KW-1185">Reference proteome</keyword>
<dbReference type="RefSeq" id="WP_327787865.1">
    <property type="nucleotide sequence ID" value="NZ_JARGEQ010000024.1"/>
</dbReference>
<name>A0AAP3XQS4_9PROT</name>
<keyword evidence="5 7" id="KW-1133">Transmembrane helix</keyword>
<proteinExistence type="predicted"/>
<feature type="transmembrane region" description="Helical" evidence="7">
    <location>
        <begin position="29"/>
        <end position="49"/>
    </location>
</feature>
<dbReference type="InterPro" id="IPR036938">
    <property type="entry name" value="PAP2/HPO_sf"/>
</dbReference>
<keyword evidence="3 7" id="KW-0812">Transmembrane</keyword>
<keyword evidence="4" id="KW-0378">Hydrolase</keyword>
<feature type="transmembrane region" description="Helical" evidence="7">
    <location>
        <begin position="201"/>
        <end position="217"/>
    </location>
</feature>
<evidence type="ECO:0000256" key="4">
    <source>
        <dbReference type="ARBA" id="ARBA00022801"/>
    </source>
</evidence>
<feature type="transmembrane region" description="Helical" evidence="7">
    <location>
        <begin position="61"/>
        <end position="80"/>
    </location>
</feature>
<evidence type="ECO:0000313" key="9">
    <source>
        <dbReference type="EMBL" id="MDF1585447.1"/>
    </source>
</evidence>
<dbReference type="SUPFAM" id="SSF48317">
    <property type="entry name" value="Acid phosphatase/Vanadium-dependent haloperoxidase"/>
    <property type="match status" value="1"/>
</dbReference>
<gene>
    <name evidence="9" type="ORF">PZ740_03495</name>
</gene>
<feature type="domain" description="Phosphatidic acid phosphatase type 2/haloperoxidase" evidence="8">
    <location>
        <begin position="63"/>
        <end position="179"/>
    </location>
</feature>
<dbReference type="Gene3D" id="1.20.144.10">
    <property type="entry name" value="Phosphatidic acid phosphatase type 2/haloperoxidase"/>
    <property type="match status" value="1"/>
</dbReference>
<comment type="subcellular location">
    <subcellularLocation>
        <location evidence="1">Cell membrane</location>
        <topology evidence="1">Multi-pass membrane protein</topology>
    </subcellularLocation>
</comment>
<dbReference type="InterPro" id="IPR000326">
    <property type="entry name" value="PAP2/HPO"/>
</dbReference>
<dbReference type="AlphaFoldDB" id="A0AAP3XQS4"/>
<evidence type="ECO:0000259" key="8">
    <source>
        <dbReference type="SMART" id="SM00014"/>
    </source>
</evidence>
<evidence type="ECO:0000256" key="3">
    <source>
        <dbReference type="ARBA" id="ARBA00022692"/>
    </source>
</evidence>
<evidence type="ECO:0000256" key="1">
    <source>
        <dbReference type="ARBA" id="ARBA00004651"/>
    </source>
</evidence>
<dbReference type="Proteomes" id="UP001301140">
    <property type="component" value="Unassembled WGS sequence"/>
</dbReference>
<sequence>MMVAWDSAILLWVNRFVQASPSLDKLIVLINGMSLLRGVVVVALLWYVSMDRRMRLVTEDLFWPRTMAGIVAAILLGRGLQNLLPARARPLHDASLDLTLPAGVAPDTLQGWSSFPSDHAMLFAALVTAIFLVHRGAGLLAAFWALVMVLLPRVYLALHYPSDLLAGAALGVAVMLAAQRVPAPRGLADRLMRLEDRHRGMAFSAAFLFSFLCATVFDDLRSILRLVPAAVAALQAS</sequence>
<protein>
    <submittedName>
        <fullName evidence="9">Phosphatase PAP2 family protein</fullName>
    </submittedName>
</protein>
<evidence type="ECO:0000256" key="2">
    <source>
        <dbReference type="ARBA" id="ARBA00022475"/>
    </source>
</evidence>
<dbReference type="GO" id="GO:0016787">
    <property type="term" value="F:hydrolase activity"/>
    <property type="evidence" value="ECO:0007669"/>
    <property type="project" value="UniProtKB-KW"/>
</dbReference>
<reference evidence="9 10" key="1">
    <citation type="submission" date="2023-03" db="EMBL/GenBank/DDBJ databases">
        <title>YIM 152171 draft genome.</title>
        <authorList>
            <person name="Yang Z."/>
        </authorList>
    </citation>
    <scope>NUCLEOTIDE SEQUENCE [LARGE SCALE GENOMIC DNA]</scope>
    <source>
        <strain evidence="9 10">YIM 152171</strain>
    </source>
</reference>
<dbReference type="EMBL" id="JARGEQ010000024">
    <property type="protein sequence ID" value="MDF1585447.1"/>
    <property type="molecule type" value="Genomic_DNA"/>
</dbReference>
<accession>A0AAP3XQS4</accession>
<evidence type="ECO:0000313" key="10">
    <source>
        <dbReference type="Proteomes" id="UP001301140"/>
    </source>
</evidence>
<comment type="caution">
    <text evidence="9">The sequence shown here is derived from an EMBL/GenBank/DDBJ whole genome shotgun (WGS) entry which is preliminary data.</text>
</comment>
<keyword evidence="6 7" id="KW-0472">Membrane</keyword>
<evidence type="ECO:0000256" key="6">
    <source>
        <dbReference type="ARBA" id="ARBA00023136"/>
    </source>
</evidence>
<evidence type="ECO:0000256" key="5">
    <source>
        <dbReference type="ARBA" id="ARBA00022989"/>
    </source>
</evidence>
<evidence type="ECO:0000256" key="7">
    <source>
        <dbReference type="SAM" id="Phobius"/>
    </source>
</evidence>
<feature type="transmembrane region" description="Helical" evidence="7">
    <location>
        <begin position="122"/>
        <end position="151"/>
    </location>
</feature>
<dbReference type="GO" id="GO:0005886">
    <property type="term" value="C:plasma membrane"/>
    <property type="evidence" value="ECO:0007669"/>
    <property type="project" value="UniProtKB-SubCell"/>
</dbReference>
<dbReference type="Pfam" id="PF01569">
    <property type="entry name" value="PAP2"/>
    <property type="match status" value="1"/>
</dbReference>